<dbReference type="AlphaFoldDB" id="W4QVM6"/>
<dbReference type="PROSITE" id="PS51186">
    <property type="entry name" value="GNAT"/>
    <property type="match status" value="1"/>
</dbReference>
<protein>
    <submittedName>
        <fullName evidence="2">Beta-lysine acetyltransferase</fullName>
    </submittedName>
</protein>
<dbReference type="Pfam" id="PF00583">
    <property type="entry name" value="Acetyltransf_1"/>
    <property type="match status" value="1"/>
</dbReference>
<keyword evidence="2" id="KW-0808">Transferase</keyword>
<gene>
    <name evidence="2" type="ORF">JCM9157_3300</name>
</gene>
<feature type="domain" description="N-acetyltransferase" evidence="1">
    <location>
        <begin position="92"/>
        <end position="243"/>
    </location>
</feature>
<evidence type="ECO:0000313" key="2">
    <source>
        <dbReference type="EMBL" id="GAE36151.1"/>
    </source>
</evidence>
<keyword evidence="3" id="KW-1185">Reference proteome</keyword>
<evidence type="ECO:0000259" key="1">
    <source>
        <dbReference type="PROSITE" id="PS51186"/>
    </source>
</evidence>
<dbReference type="Proteomes" id="UP000018896">
    <property type="component" value="Unassembled WGS sequence"/>
</dbReference>
<dbReference type="STRING" id="1236973.JCM9157_3300"/>
<dbReference type="SUPFAM" id="SSF55729">
    <property type="entry name" value="Acyl-CoA N-acyltransferases (Nat)"/>
    <property type="match status" value="1"/>
</dbReference>
<proteinExistence type="predicted"/>
<dbReference type="NCBIfam" id="TIGR03827">
    <property type="entry name" value="GNAT_ablB"/>
    <property type="match status" value="1"/>
</dbReference>
<dbReference type="InterPro" id="IPR000182">
    <property type="entry name" value="GNAT_dom"/>
</dbReference>
<dbReference type="eggNOG" id="COG0456">
    <property type="taxonomic scope" value="Bacteria"/>
</dbReference>
<dbReference type="InterPro" id="IPR022525">
    <property type="entry name" value="GNAT_AblB"/>
</dbReference>
<evidence type="ECO:0000313" key="3">
    <source>
        <dbReference type="Proteomes" id="UP000018896"/>
    </source>
</evidence>
<organism evidence="2 3">
    <name type="scientific">Halalkalibacter akibai (strain ATCC 43226 / DSM 21942 / CIP 109018 / JCM 9157 / 1139)</name>
    <name type="common">Bacillus akibai</name>
    <dbReference type="NCBI Taxonomy" id="1236973"/>
    <lineage>
        <taxon>Bacteria</taxon>
        <taxon>Bacillati</taxon>
        <taxon>Bacillota</taxon>
        <taxon>Bacilli</taxon>
        <taxon>Bacillales</taxon>
        <taxon>Bacillaceae</taxon>
        <taxon>Halalkalibacter</taxon>
    </lineage>
</organism>
<dbReference type="EMBL" id="BAUV01000029">
    <property type="protein sequence ID" value="GAE36151.1"/>
    <property type="molecule type" value="Genomic_DNA"/>
</dbReference>
<sequence length="246" mass="28745">MLVNIQDLIDDKRFTKIIIHSKQKDIIKFLSEGYSFEAIFSGFFNGSDNYVLAFYKTNERRSSVNWVKEDQIIKDVVSKGRDYQLSAVPSAYHFRRANVRDARQLAELYAKVFDVYPTPMNDWNYVSKVLEGDTIFFIVETEHKIVSAASADIDREFGNAELTDCATLPEHRKYGLIKRLLIRLEDELRQEHIYNAYSIARALSFGMNAAFYQLNYSYRGRLINNCYIYDKLEDMNVWVKDLSKST</sequence>
<comment type="caution">
    <text evidence="2">The sequence shown here is derived from an EMBL/GenBank/DDBJ whole genome shotgun (WGS) entry which is preliminary data.</text>
</comment>
<reference evidence="2 3" key="1">
    <citation type="journal article" date="2014" name="Genome Announc.">
        <title>Draft Genome Sequences of Three Alkaliphilic Bacillus Strains, Bacillus wakoensis JCM 9140T, Bacillus akibai JCM 9157T, and Bacillus hemicellulosilyticus JCM 9152T.</title>
        <authorList>
            <person name="Yuki M."/>
            <person name="Oshima K."/>
            <person name="Suda W."/>
            <person name="Oshida Y."/>
            <person name="Kitamura K."/>
            <person name="Iida T."/>
            <person name="Hattori M."/>
            <person name="Ohkuma M."/>
        </authorList>
    </citation>
    <scope>NUCLEOTIDE SEQUENCE [LARGE SCALE GENOMIC DNA]</scope>
    <source>
        <strain evidence="2 3">JCM 9157</strain>
    </source>
</reference>
<dbReference type="GO" id="GO:0008080">
    <property type="term" value="F:N-acetyltransferase activity"/>
    <property type="evidence" value="ECO:0007669"/>
    <property type="project" value="InterPro"/>
</dbReference>
<dbReference type="CDD" id="cd04301">
    <property type="entry name" value="NAT_SF"/>
    <property type="match status" value="1"/>
</dbReference>
<name>W4QVM6_HALA3</name>
<dbReference type="Gene3D" id="3.40.630.30">
    <property type="match status" value="1"/>
</dbReference>
<dbReference type="InterPro" id="IPR016181">
    <property type="entry name" value="Acyl_CoA_acyltransferase"/>
</dbReference>
<accession>W4QVM6</accession>